<dbReference type="InterPro" id="IPR017938">
    <property type="entry name" value="Riboflavin_synthase-like_b-brl"/>
</dbReference>
<evidence type="ECO:0000256" key="2">
    <source>
        <dbReference type="ARBA" id="ARBA00022630"/>
    </source>
</evidence>
<dbReference type="EMBL" id="JBHRVV010000001">
    <property type="protein sequence ID" value="MFC3457970.1"/>
    <property type="molecule type" value="Genomic_DNA"/>
</dbReference>
<feature type="domain" description="FAD-binding FR-type" evidence="10">
    <location>
        <begin position="5"/>
        <end position="107"/>
    </location>
</feature>
<dbReference type="RefSeq" id="WP_379734354.1">
    <property type="nucleotide sequence ID" value="NZ_JBHRVV010000001.1"/>
</dbReference>
<evidence type="ECO:0000256" key="7">
    <source>
        <dbReference type="ARBA" id="ARBA00023004"/>
    </source>
</evidence>
<protein>
    <submittedName>
        <fullName evidence="11">PDR/VanB family oxidoreductase</fullName>
    </submittedName>
</protein>
<dbReference type="InterPro" id="IPR050415">
    <property type="entry name" value="MRET"/>
</dbReference>
<evidence type="ECO:0000259" key="10">
    <source>
        <dbReference type="PROSITE" id="PS51384"/>
    </source>
</evidence>
<evidence type="ECO:0000256" key="1">
    <source>
        <dbReference type="ARBA" id="ARBA00001917"/>
    </source>
</evidence>
<dbReference type="PROSITE" id="PS51384">
    <property type="entry name" value="FAD_FR"/>
    <property type="match status" value="1"/>
</dbReference>
<dbReference type="SUPFAM" id="SSF54292">
    <property type="entry name" value="2Fe-2S ferredoxin-like"/>
    <property type="match status" value="1"/>
</dbReference>
<keyword evidence="5" id="KW-0479">Metal-binding</keyword>
<name>A0ABV7PFM3_9BURK</name>
<keyword evidence="4" id="KW-0001">2Fe-2S</keyword>
<dbReference type="PROSITE" id="PS00197">
    <property type="entry name" value="2FE2S_FER_1"/>
    <property type="match status" value="1"/>
</dbReference>
<dbReference type="Pfam" id="PF00111">
    <property type="entry name" value="Fer2"/>
    <property type="match status" value="1"/>
</dbReference>
<evidence type="ECO:0000256" key="3">
    <source>
        <dbReference type="ARBA" id="ARBA00022643"/>
    </source>
</evidence>
<sequence length="322" mass="34402">MNTVQGAIEVRVASRTCEADGICSYELVRTDGQALPPFEAGAHVDVHLQDNLVRQYSLCNAPGETHRYLIGVLRDADSRGGSQAMHDHVDTGSVLRISEPKNHFPLVDAQRTVLLAGGIGVTPILAMAEALAARGAAFEMHYCARSPEKAAFKERLAGCGFAARVQFHYDSGDAAQKLDLPALLAQPDAGTHVYVCGPQGFIDYVLDSAKAQGWPAAQLHVEYFSAAAVDTSGDGAFDVKLASSGKVVTIPAGKTVIKVLEEQGIVVPYSCEEGVCGTCLTRVLEGVPDHRDMYLTEEEQAANDQFTPCCSRSKTPVLVLDL</sequence>
<keyword evidence="3" id="KW-0288">FMN</keyword>
<keyword evidence="2" id="KW-0285">Flavoprotein</keyword>
<evidence type="ECO:0000256" key="4">
    <source>
        <dbReference type="ARBA" id="ARBA00022714"/>
    </source>
</evidence>
<dbReference type="Gene3D" id="3.10.20.30">
    <property type="match status" value="1"/>
</dbReference>
<dbReference type="InterPro" id="IPR006058">
    <property type="entry name" value="2Fe2S_fd_BS"/>
</dbReference>
<dbReference type="Gene3D" id="3.40.50.80">
    <property type="entry name" value="Nucleotide-binding domain of ferredoxin-NADP reductase (FNR) module"/>
    <property type="match status" value="1"/>
</dbReference>
<evidence type="ECO:0000313" key="12">
    <source>
        <dbReference type="Proteomes" id="UP001595665"/>
    </source>
</evidence>
<evidence type="ECO:0000313" key="11">
    <source>
        <dbReference type="EMBL" id="MFC3457970.1"/>
    </source>
</evidence>
<keyword evidence="12" id="KW-1185">Reference proteome</keyword>
<gene>
    <name evidence="11" type="ORF">ACFOPH_06875</name>
</gene>
<evidence type="ECO:0000256" key="5">
    <source>
        <dbReference type="ARBA" id="ARBA00022723"/>
    </source>
</evidence>
<dbReference type="CDD" id="cd00207">
    <property type="entry name" value="fer2"/>
    <property type="match status" value="1"/>
</dbReference>
<dbReference type="Gene3D" id="2.40.30.10">
    <property type="entry name" value="Translation factors"/>
    <property type="match status" value="1"/>
</dbReference>
<dbReference type="PANTHER" id="PTHR47354">
    <property type="entry name" value="NADH OXIDOREDUCTASE HCR"/>
    <property type="match status" value="1"/>
</dbReference>
<dbReference type="InterPro" id="IPR036010">
    <property type="entry name" value="2Fe-2S_ferredoxin-like_sf"/>
</dbReference>
<comment type="caution">
    <text evidence="11">The sequence shown here is derived from an EMBL/GenBank/DDBJ whole genome shotgun (WGS) entry which is preliminary data.</text>
</comment>
<dbReference type="PRINTS" id="PR00409">
    <property type="entry name" value="PHDIOXRDTASE"/>
</dbReference>
<dbReference type="InterPro" id="IPR039261">
    <property type="entry name" value="FNR_nucleotide-bd"/>
</dbReference>
<dbReference type="InterPro" id="IPR017927">
    <property type="entry name" value="FAD-bd_FR_type"/>
</dbReference>
<keyword evidence="8" id="KW-0411">Iron-sulfur</keyword>
<dbReference type="CDD" id="cd06185">
    <property type="entry name" value="PDR_like"/>
    <property type="match status" value="1"/>
</dbReference>
<evidence type="ECO:0000256" key="6">
    <source>
        <dbReference type="ARBA" id="ARBA00023002"/>
    </source>
</evidence>
<dbReference type="Pfam" id="PF22290">
    <property type="entry name" value="DmmA-like_N"/>
    <property type="match status" value="1"/>
</dbReference>
<dbReference type="PROSITE" id="PS51085">
    <property type="entry name" value="2FE2S_FER_2"/>
    <property type="match status" value="1"/>
</dbReference>
<dbReference type="InterPro" id="IPR012675">
    <property type="entry name" value="Beta-grasp_dom_sf"/>
</dbReference>
<dbReference type="InterPro" id="IPR054582">
    <property type="entry name" value="DmmA-like_N"/>
</dbReference>
<feature type="domain" description="2Fe-2S ferredoxin-type" evidence="9">
    <location>
        <begin position="237"/>
        <end position="322"/>
    </location>
</feature>
<accession>A0ABV7PFM3</accession>
<reference evidence="12" key="1">
    <citation type="journal article" date="2019" name="Int. J. Syst. Evol. Microbiol.">
        <title>The Global Catalogue of Microorganisms (GCM) 10K type strain sequencing project: providing services to taxonomists for standard genome sequencing and annotation.</title>
        <authorList>
            <consortium name="The Broad Institute Genomics Platform"/>
            <consortium name="The Broad Institute Genome Sequencing Center for Infectious Disease"/>
            <person name="Wu L."/>
            <person name="Ma J."/>
        </authorList>
    </citation>
    <scope>NUCLEOTIDE SEQUENCE [LARGE SCALE GENOMIC DNA]</scope>
    <source>
        <strain evidence="12">CCM 7480</strain>
    </source>
</reference>
<dbReference type="InterPro" id="IPR001041">
    <property type="entry name" value="2Fe-2S_ferredoxin-type"/>
</dbReference>
<evidence type="ECO:0000259" key="9">
    <source>
        <dbReference type="PROSITE" id="PS51085"/>
    </source>
</evidence>
<proteinExistence type="predicted"/>
<dbReference type="SUPFAM" id="SSF52343">
    <property type="entry name" value="Ferredoxin reductase-like, C-terminal NADP-linked domain"/>
    <property type="match status" value="1"/>
</dbReference>
<evidence type="ECO:0000256" key="8">
    <source>
        <dbReference type="ARBA" id="ARBA00023014"/>
    </source>
</evidence>
<organism evidence="11 12">
    <name type="scientific">Massilia haematophila</name>
    <dbReference type="NCBI Taxonomy" id="457923"/>
    <lineage>
        <taxon>Bacteria</taxon>
        <taxon>Pseudomonadati</taxon>
        <taxon>Pseudomonadota</taxon>
        <taxon>Betaproteobacteria</taxon>
        <taxon>Burkholderiales</taxon>
        <taxon>Oxalobacteraceae</taxon>
        <taxon>Telluria group</taxon>
        <taxon>Massilia</taxon>
    </lineage>
</organism>
<keyword evidence="6" id="KW-0560">Oxidoreductase</keyword>
<comment type="cofactor">
    <cofactor evidence="1">
        <name>FMN</name>
        <dbReference type="ChEBI" id="CHEBI:58210"/>
    </cofactor>
</comment>
<keyword evidence="7" id="KW-0408">Iron</keyword>
<dbReference type="SUPFAM" id="SSF63380">
    <property type="entry name" value="Riboflavin synthase domain-like"/>
    <property type="match status" value="1"/>
</dbReference>
<dbReference type="Proteomes" id="UP001595665">
    <property type="component" value="Unassembled WGS sequence"/>
</dbReference>
<dbReference type="PANTHER" id="PTHR47354:SF1">
    <property type="entry name" value="CARNITINE MONOOXYGENASE REDUCTASE SUBUNIT"/>
    <property type="match status" value="1"/>
</dbReference>